<dbReference type="PANTHER" id="PTHR10517">
    <property type="entry name" value="FOLATE RECEPTOR"/>
    <property type="match status" value="1"/>
</dbReference>
<feature type="chain" id="PRO_5015873403" evidence="5">
    <location>
        <begin position="31"/>
        <end position="214"/>
    </location>
</feature>
<proteinExistence type="inferred from homology"/>
<dbReference type="FunCoup" id="A0A2Y9EA12">
    <property type="interactions" value="22"/>
</dbReference>
<dbReference type="STRING" id="127582.A0A2Y9EA12"/>
<organism evidence="7 8">
    <name type="scientific">Trichechus manatus latirostris</name>
    <name type="common">Florida manatee</name>
    <dbReference type="NCBI Taxonomy" id="127582"/>
    <lineage>
        <taxon>Eukaryota</taxon>
        <taxon>Metazoa</taxon>
        <taxon>Chordata</taxon>
        <taxon>Craniata</taxon>
        <taxon>Vertebrata</taxon>
        <taxon>Euteleostomi</taxon>
        <taxon>Mammalia</taxon>
        <taxon>Eutheria</taxon>
        <taxon>Afrotheria</taxon>
        <taxon>Sirenia</taxon>
        <taxon>Trichechidae</taxon>
        <taxon>Trichechus</taxon>
    </lineage>
</organism>
<dbReference type="GO" id="GO:0032217">
    <property type="term" value="F:riboflavin transmembrane transporter activity"/>
    <property type="evidence" value="ECO:0007669"/>
    <property type="project" value="TreeGrafter"/>
</dbReference>
<feature type="region of interest" description="Disordered" evidence="4">
    <location>
        <begin position="177"/>
        <end position="214"/>
    </location>
</feature>
<feature type="signal peptide" evidence="5">
    <location>
        <begin position="1"/>
        <end position="30"/>
    </location>
</feature>
<feature type="domain" description="Folate receptor-like" evidence="6">
    <location>
        <begin position="34"/>
        <end position="167"/>
    </location>
</feature>
<evidence type="ECO:0000256" key="2">
    <source>
        <dbReference type="ARBA" id="ARBA00022729"/>
    </source>
</evidence>
<evidence type="ECO:0000256" key="1">
    <source>
        <dbReference type="ARBA" id="ARBA00007932"/>
    </source>
</evidence>
<dbReference type="GeneID" id="101355502"/>
<name>A0A2Y9EA12_TRIMA</name>
<dbReference type="GO" id="GO:1902444">
    <property type="term" value="F:riboflavin binding"/>
    <property type="evidence" value="ECO:0007669"/>
    <property type="project" value="TreeGrafter"/>
</dbReference>
<evidence type="ECO:0000259" key="6">
    <source>
        <dbReference type="Pfam" id="PF03024"/>
    </source>
</evidence>
<evidence type="ECO:0000313" key="7">
    <source>
        <dbReference type="Proteomes" id="UP000248480"/>
    </source>
</evidence>
<dbReference type="InterPro" id="IPR004269">
    <property type="entry name" value="Folate_rcpt"/>
</dbReference>
<dbReference type="Proteomes" id="UP000248480">
    <property type="component" value="Unplaced"/>
</dbReference>
<protein>
    <submittedName>
        <fullName evidence="8">Retbindin</fullName>
    </submittedName>
</protein>
<dbReference type="RefSeq" id="XP_004389802.1">
    <property type="nucleotide sequence ID" value="XM_004389745.1"/>
</dbReference>
<dbReference type="KEGG" id="tmu:101355502"/>
<evidence type="ECO:0000256" key="5">
    <source>
        <dbReference type="SAM" id="SignalP"/>
    </source>
</evidence>
<keyword evidence="3" id="KW-1015">Disulfide bond</keyword>
<sequence length="214" mass="22863">MVCRGHTRPSGMAWPLRLTLACTLLGACGGSPPIRARPWGHHRLAANLGTGQLHLAEIDTPEASGPGTVPERCGALSPRCKSFLEHLQDALRSHFLLPLCAELCEGWFTTCEADITCGPTWLSLPERSCEPGCRTYAQTFADGADLCRSVLGHTLPLAAPGSRHCLNFSVSVLPRPKPRRRAREATSPRPWRPRISLILDAPSSGSGSGSGSGP</sequence>
<dbReference type="PANTHER" id="PTHR10517:SF19">
    <property type="entry name" value="RETBINDIN"/>
    <property type="match status" value="1"/>
</dbReference>
<dbReference type="GO" id="GO:0009897">
    <property type="term" value="C:external side of plasma membrane"/>
    <property type="evidence" value="ECO:0007669"/>
    <property type="project" value="TreeGrafter"/>
</dbReference>
<dbReference type="OrthoDB" id="5982417at2759"/>
<dbReference type="AlphaFoldDB" id="A0A2Y9EA12"/>
<keyword evidence="7" id="KW-1185">Reference proteome</keyword>
<evidence type="ECO:0000256" key="3">
    <source>
        <dbReference type="ARBA" id="ARBA00023157"/>
    </source>
</evidence>
<dbReference type="PROSITE" id="PS51257">
    <property type="entry name" value="PROKAR_LIPOPROTEIN"/>
    <property type="match status" value="1"/>
</dbReference>
<keyword evidence="2 5" id="KW-0732">Signal</keyword>
<dbReference type="CTD" id="83546"/>
<dbReference type="InterPro" id="IPR018143">
    <property type="entry name" value="Folate_rcpt-like"/>
</dbReference>
<comment type="similarity">
    <text evidence="1">Belongs to the folate receptor family.</text>
</comment>
<evidence type="ECO:0000313" key="8">
    <source>
        <dbReference type="RefSeq" id="XP_004389802.1"/>
    </source>
</evidence>
<dbReference type="InParanoid" id="A0A2Y9EA12"/>
<reference evidence="8" key="1">
    <citation type="submission" date="2025-08" db="UniProtKB">
        <authorList>
            <consortium name="RefSeq"/>
        </authorList>
    </citation>
    <scope>IDENTIFICATION</scope>
</reference>
<gene>
    <name evidence="8" type="primary">RTBDN</name>
</gene>
<accession>A0A2Y9EA12</accession>
<evidence type="ECO:0000256" key="4">
    <source>
        <dbReference type="SAM" id="MobiDB-lite"/>
    </source>
</evidence>
<dbReference type="Pfam" id="PF03024">
    <property type="entry name" value="Folate_rec"/>
    <property type="match status" value="1"/>
</dbReference>
<dbReference type="GO" id="GO:0038023">
    <property type="term" value="F:signaling receptor activity"/>
    <property type="evidence" value="ECO:0007669"/>
    <property type="project" value="TreeGrafter"/>
</dbReference>